<keyword evidence="1" id="KW-1133">Transmembrane helix</keyword>
<accession>A0A0C3FHH2</accession>
<dbReference type="OrthoDB" id="3068660at2759"/>
<proteinExistence type="predicted"/>
<dbReference type="Gene3D" id="6.10.110.10">
    <property type="match status" value="1"/>
</dbReference>
<dbReference type="HOGENOM" id="CLU_440823_0_0_1"/>
<dbReference type="InterPro" id="IPR036188">
    <property type="entry name" value="FAD/NAD-bd_sf"/>
</dbReference>
<dbReference type="SUPFAM" id="SSF51905">
    <property type="entry name" value="FAD/NAD(P)-binding domain"/>
    <property type="match status" value="1"/>
</dbReference>
<evidence type="ECO:0008006" key="4">
    <source>
        <dbReference type="Google" id="ProtNLM"/>
    </source>
</evidence>
<sequence>MFASLTISFSNRTFIRPLHTRSICVWQQVSWYNNSKDAWEDERKEDAKFEHSDPDVLIVSAGHNGLELAAHPKVLRTSSLLIDKEARLGDDWRLRYKYLSLHDPVWANYFSSTSGSSTLVPTETNFDESMRKWNVTIVRDDGTKQKFAVSHIMLTTGIGGGYPKMPKPFEWQESFTGKIVLSSKQGSRHWSWVRALVHTILYAENGLPIDLADKIAESTPKFAIKLIHQSAHHPQAHRARQRYPRWNLLSKVLTTSGEDGYGFIVLALDRAGWYYFDIGACAKVASGEIKVKDGEIAAFQGNTATFKDGLTANPDTAISATGYTGFPDTVRMTLGEKCVKGYCCESGIFYGGIQLPSAIFRPIKALMQYQALNRNDSVLCLVNIVSANSGAVKSWSDAPLFDGLSEEHPQGWLDSIQTLCQRSFIPDIQWSDAAIYFLQGDLQIVMQAVKQRPQWEWQDFKSTLIEIWDASKKLLDGGNSTKKMLVTSAGVILIGGGVLLAAPVAALGALNLAGFSAAGPVGGSLAAMTQSAIYGGATTGLFPACQSFAMTASVPALTTLATAGYKMAGFGTRILASMNGSPRNYLRPSTHIPSMVFRNQPDFDSGAPLQQLVYSPPLRT</sequence>
<reference evidence="3" key="2">
    <citation type="submission" date="2015-01" db="EMBL/GenBank/DDBJ databases">
        <title>Evolutionary Origins and Diversification of the Mycorrhizal Mutualists.</title>
        <authorList>
            <consortium name="DOE Joint Genome Institute"/>
            <consortium name="Mycorrhizal Genomics Consortium"/>
            <person name="Kohler A."/>
            <person name="Kuo A."/>
            <person name="Nagy L.G."/>
            <person name="Floudas D."/>
            <person name="Copeland A."/>
            <person name="Barry K.W."/>
            <person name="Cichocki N."/>
            <person name="Veneault-Fourrey C."/>
            <person name="LaButti K."/>
            <person name="Lindquist E.A."/>
            <person name="Lipzen A."/>
            <person name="Lundell T."/>
            <person name="Morin E."/>
            <person name="Murat C."/>
            <person name="Riley R."/>
            <person name="Ohm R."/>
            <person name="Sun H."/>
            <person name="Tunlid A."/>
            <person name="Henrissat B."/>
            <person name="Grigoriev I.V."/>
            <person name="Hibbett D.S."/>
            <person name="Martin F."/>
        </authorList>
    </citation>
    <scope>NUCLEOTIDE SEQUENCE [LARGE SCALE GENOMIC DNA]</scope>
    <source>
        <strain evidence="3">F 1598</strain>
    </source>
</reference>
<feature type="transmembrane region" description="Helical" evidence="1">
    <location>
        <begin position="489"/>
        <end position="510"/>
    </location>
</feature>
<dbReference type="AlphaFoldDB" id="A0A0C3FHH2"/>
<name>A0A0C3FHH2_PILCF</name>
<evidence type="ECO:0000256" key="1">
    <source>
        <dbReference type="SAM" id="Phobius"/>
    </source>
</evidence>
<keyword evidence="1" id="KW-0812">Transmembrane</keyword>
<organism evidence="2 3">
    <name type="scientific">Piloderma croceum (strain F 1598)</name>
    <dbReference type="NCBI Taxonomy" id="765440"/>
    <lineage>
        <taxon>Eukaryota</taxon>
        <taxon>Fungi</taxon>
        <taxon>Dikarya</taxon>
        <taxon>Basidiomycota</taxon>
        <taxon>Agaricomycotina</taxon>
        <taxon>Agaricomycetes</taxon>
        <taxon>Agaricomycetidae</taxon>
        <taxon>Atheliales</taxon>
        <taxon>Atheliaceae</taxon>
        <taxon>Piloderma</taxon>
    </lineage>
</organism>
<protein>
    <recommendedName>
        <fullName evidence="4">FAD/NAD(P)-binding domain-containing protein</fullName>
    </recommendedName>
</protein>
<evidence type="ECO:0000313" key="3">
    <source>
        <dbReference type="Proteomes" id="UP000054166"/>
    </source>
</evidence>
<reference evidence="2 3" key="1">
    <citation type="submission" date="2014-04" db="EMBL/GenBank/DDBJ databases">
        <authorList>
            <consortium name="DOE Joint Genome Institute"/>
            <person name="Kuo A."/>
            <person name="Tarkka M."/>
            <person name="Buscot F."/>
            <person name="Kohler A."/>
            <person name="Nagy L.G."/>
            <person name="Floudas D."/>
            <person name="Copeland A."/>
            <person name="Barry K.W."/>
            <person name="Cichocki N."/>
            <person name="Veneault-Fourrey C."/>
            <person name="LaButti K."/>
            <person name="Lindquist E.A."/>
            <person name="Lipzen A."/>
            <person name="Lundell T."/>
            <person name="Morin E."/>
            <person name="Murat C."/>
            <person name="Sun H."/>
            <person name="Tunlid A."/>
            <person name="Henrissat B."/>
            <person name="Grigoriev I.V."/>
            <person name="Hibbett D.S."/>
            <person name="Martin F."/>
            <person name="Nordberg H.P."/>
            <person name="Cantor M.N."/>
            <person name="Hua S.X."/>
        </authorList>
    </citation>
    <scope>NUCLEOTIDE SEQUENCE [LARGE SCALE GENOMIC DNA]</scope>
    <source>
        <strain evidence="2 3">F 1598</strain>
    </source>
</reference>
<evidence type="ECO:0000313" key="2">
    <source>
        <dbReference type="EMBL" id="KIM79241.1"/>
    </source>
</evidence>
<dbReference type="STRING" id="765440.A0A0C3FHH2"/>
<dbReference type="InterPro" id="IPR038213">
    <property type="entry name" value="IFI6/IFI27-like_sf"/>
</dbReference>
<dbReference type="Gene3D" id="3.50.50.60">
    <property type="entry name" value="FAD/NAD(P)-binding domain"/>
    <property type="match status" value="1"/>
</dbReference>
<dbReference type="InParanoid" id="A0A0C3FHH2"/>
<gene>
    <name evidence="2" type="ORF">PILCRDRAFT_90162</name>
</gene>
<dbReference type="Proteomes" id="UP000054166">
    <property type="component" value="Unassembled WGS sequence"/>
</dbReference>
<dbReference type="EMBL" id="KN833010">
    <property type="protein sequence ID" value="KIM79241.1"/>
    <property type="molecule type" value="Genomic_DNA"/>
</dbReference>
<keyword evidence="3" id="KW-1185">Reference proteome</keyword>
<keyword evidence="1" id="KW-0472">Membrane</keyword>